<organism evidence="1 2">
    <name type="scientific">Manihot esculenta</name>
    <name type="common">Cassava</name>
    <name type="synonym">Jatropha manihot</name>
    <dbReference type="NCBI Taxonomy" id="3983"/>
    <lineage>
        <taxon>Eukaryota</taxon>
        <taxon>Viridiplantae</taxon>
        <taxon>Streptophyta</taxon>
        <taxon>Embryophyta</taxon>
        <taxon>Tracheophyta</taxon>
        <taxon>Spermatophyta</taxon>
        <taxon>Magnoliopsida</taxon>
        <taxon>eudicotyledons</taxon>
        <taxon>Gunneridae</taxon>
        <taxon>Pentapetalae</taxon>
        <taxon>rosids</taxon>
        <taxon>fabids</taxon>
        <taxon>Malpighiales</taxon>
        <taxon>Euphorbiaceae</taxon>
        <taxon>Crotonoideae</taxon>
        <taxon>Manihoteae</taxon>
        <taxon>Manihot</taxon>
    </lineage>
</organism>
<comment type="caution">
    <text evidence="1">The sequence shown here is derived from an EMBL/GenBank/DDBJ whole genome shotgun (WGS) entry which is preliminary data.</text>
</comment>
<accession>A0ACB7GSI7</accession>
<name>A0ACB7GSI7_MANES</name>
<keyword evidence="2" id="KW-1185">Reference proteome</keyword>
<proteinExistence type="predicted"/>
<sequence>MFSLLKLKSLIYEIGYFPFLNHTDLLLLSRHFNKNLSSRCHHPLSPPLLRPLVVATSSIFAITPSDRRRCFRQSSPSPSHRRIRWSRSSTVRCCPSSSSKPLLIFASSAGPITADFAAGSEQKQIETLSWCVQRDLCEQRIYAGKLIENEK</sequence>
<dbReference type="EMBL" id="CM004397">
    <property type="protein sequence ID" value="KAG8643122.1"/>
    <property type="molecule type" value="Genomic_DNA"/>
</dbReference>
<evidence type="ECO:0000313" key="2">
    <source>
        <dbReference type="Proteomes" id="UP000091857"/>
    </source>
</evidence>
<protein>
    <submittedName>
        <fullName evidence="1">Uncharacterized protein</fullName>
    </submittedName>
</protein>
<evidence type="ECO:0000313" key="1">
    <source>
        <dbReference type="EMBL" id="KAG8643122.1"/>
    </source>
</evidence>
<reference evidence="2" key="1">
    <citation type="journal article" date="2016" name="Nat. Biotechnol.">
        <title>Sequencing wild and cultivated cassava and related species reveals extensive interspecific hybridization and genetic diversity.</title>
        <authorList>
            <person name="Bredeson J.V."/>
            <person name="Lyons J.B."/>
            <person name="Prochnik S.E."/>
            <person name="Wu G.A."/>
            <person name="Ha C.M."/>
            <person name="Edsinger-Gonzales E."/>
            <person name="Grimwood J."/>
            <person name="Schmutz J."/>
            <person name="Rabbi I.Y."/>
            <person name="Egesi C."/>
            <person name="Nauluvula P."/>
            <person name="Lebot V."/>
            <person name="Ndunguru J."/>
            <person name="Mkamilo G."/>
            <person name="Bart R.S."/>
            <person name="Setter T.L."/>
            <person name="Gleadow R.M."/>
            <person name="Kulakow P."/>
            <person name="Ferguson M.E."/>
            <person name="Rounsley S."/>
            <person name="Rokhsar D.S."/>
        </authorList>
    </citation>
    <scope>NUCLEOTIDE SEQUENCE [LARGE SCALE GENOMIC DNA]</scope>
    <source>
        <strain evidence="2">cv. AM560-2</strain>
    </source>
</reference>
<dbReference type="Proteomes" id="UP000091857">
    <property type="component" value="Chromosome 11"/>
</dbReference>
<gene>
    <name evidence="1" type="ORF">MANES_11G006601v8</name>
</gene>